<feature type="region of interest" description="Disordered" evidence="1">
    <location>
        <begin position="556"/>
        <end position="577"/>
    </location>
</feature>
<dbReference type="EMBL" id="JAHXZJ010000374">
    <property type="protein sequence ID" value="KAH0561676.1"/>
    <property type="molecule type" value="Genomic_DNA"/>
</dbReference>
<keyword evidence="2" id="KW-0732">Signal</keyword>
<sequence length="581" mass="67756">MAVKLFFILSIFLTQFLVNFIEKDGRNFDKFTGELFETIENNNDTWLVNFVRKDDASFISCLVIPVGVRIFIGDPECIYHVSHGIEWGWIVIDLYHNKMRFEGMAFVKQKNIFYNSNLTREYDPNLRKIAILITNQPIVADNSETAMNRFVLRAYNEIPGYSEESQIKEIPGSKADIEDIDFSRCFMSPKRGKNIVLRCTELNLNYVVCHFYKTDYSVTKYDDILHFLMCHIKSSKDKVFLTGILSIVNKPKLHSIITNPLYKRFVDLKFDIVDDVSQTIRRKIWKCIIEEDKPIVVESTEGEFDIIENNNDTWLVNFIRSDNNRYISCQVMPIEPRVLIGDAECIYHASKEGHWQIVIYFYHNSMRFPNMAFVQDKNIFYNTNLTNEYNPNLRKIAILITDQPVIADNNKSLLVGTAQLAYEEVPGYNEKNQIKKIIKSKADSEETNFSKCFMSPFKGRNIIVRCYELGLTYTEYVISQYDNLSDFLMCHVKSSRKNVFLAGVLSRVNKLTLNSYYQIIDLKFENVEDLGRIIRKKVRKWLAENPEQKTYPLCSKKIPPLPSTTGQKNPEPENKEEIICL</sequence>
<feature type="chain" id="PRO_5044012168" evidence="2">
    <location>
        <begin position="21"/>
        <end position="581"/>
    </location>
</feature>
<dbReference type="Proteomes" id="UP000826195">
    <property type="component" value="Unassembled WGS sequence"/>
</dbReference>
<name>A0AAV7IZ47_COTGL</name>
<evidence type="ECO:0000313" key="4">
    <source>
        <dbReference type="Proteomes" id="UP000826195"/>
    </source>
</evidence>
<protein>
    <submittedName>
        <fullName evidence="3">Uncharacterized protein</fullName>
    </submittedName>
</protein>
<organism evidence="3 4">
    <name type="scientific">Cotesia glomerata</name>
    <name type="common">Lepidopteran parasitic wasp</name>
    <name type="synonym">Apanteles glomeratus</name>
    <dbReference type="NCBI Taxonomy" id="32391"/>
    <lineage>
        <taxon>Eukaryota</taxon>
        <taxon>Metazoa</taxon>
        <taxon>Ecdysozoa</taxon>
        <taxon>Arthropoda</taxon>
        <taxon>Hexapoda</taxon>
        <taxon>Insecta</taxon>
        <taxon>Pterygota</taxon>
        <taxon>Neoptera</taxon>
        <taxon>Endopterygota</taxon>
        <taxon>Hymenoptera</taxon>
        <taxon>Apocrita</taxon>
        <taxon>Ichneumonoidea</taxon>
        <taxon>Braconidae</taxon>
        <taxon>Microgastrinae</taxon>
        <taxon>Cotesia</taxon>
    </lineage>
</organism>
<evidence type="ECO:0000256" key="1">
    <source>
        <dbReference type="SAM" id="MobiDB-lite"/>
    </source>
</evidence>
<dbReference type="AlphaFoldDB" id="A0AAV7IZ47"/>
<proteinExistence type="predicted"/>
<comment type="caution">
    <text evidence="3">The sequence shown here is derived from an EMBL/GenBank/DDBJ whole genome shotgun (WGS) entry which is preliminary data.</text>
</comment>
<evidence type="ECO:0000313" key="3">
    <source>
        <dbReference type="EMBL" id="KAH0561676.1"/>
    </source>
</evidence>
<feature type="signal peptide" evidence="2">
    <location>
        <begin position="1"/>
        <end position="20"/>
    </location>
</feature>
<gene>
    <name evidence="3" type="ORF">KQX54_018626</name>
</gene>
<keyword evidence="4" id="KW-1185">Reference proteome</keyword>
<evidence type="ECO:0000256" key="2">
    <source>
        <dbReference type="SAM" id="SignalP"/>
    </source>
</evidence>
<reference evidence="3 4" key="1">
    <citation type="journal article" date="2021" name="J. Hered.">
        <title>A chromosome-level genome assembly of the parasitoid wasp, Cotesia glomerata (Hymenoptera: Braconidae).</title>
        <authorList>
            <person name="Pinto B.J."/>
            <person name="Weis J.J."/>
            <person name="Gamble T."/>
            <person name="Ode P.J."/>
            <person name="Paul R."/>
            <person name="Zaspel J.M."/>
        </authorList>
    </citation>
    <scope>NUCLEOTIDE SEQUENCE [LARGE SCALE GENOMIC DNA]</scope>
    <source>
        <strain evidence="3">CgM1</strain>
    </source>
</reference>
<accession>A0AAV7IZ47</accession>